<evidence type="ECO:0000256" key="3">
    <source>
        <dbReference type="ARBA" id="ARBA00013095"/>
    </source>
</evidence>
<dbReference type="FunFam" id="3.40.50.1820:FF:000235">
    <property type="entry name" value="Cutinase 1"/>
    <property type="match status" value="1"/>
</dbReference>
<dbReference type="RefSeq" id="XP_018078842.1">
    <property type="nucleotide sequence ID" value="XM_018208627.1"/>
</dbReference>
<dbReference type="InParanoid" id="A0A194XXG3"/>
<dbReference type="EC" id="3.1.1.74" evidence="3 12"/>
<keyword evidence="7 12" id="KW-0378">Hydrolase</keyword>
<feature type="active site" description="Proton donor/acceptor" evidence="10">
    <location>
        <position position="221"/>
    </location>
</feature>
<evidence type="ECO:0000256" key="7">
    <source>
        <dbReference type="ARBA" id="ARBA00022801"/>
    </source>
</evidence>
<dbReference type="SUPFAM" id="SSF53474">
    <property type="entry name" value="alpha/beta-Hydrolases"/>
    <property type="match status" value="1"/>
</dbReference>
<dbReference type="KEGG" id="psco:LY89DRAFT_572142"/>
<keyword evidence="4 12" id="KW-0719">Serine esterase</keyword>
<dbReference type="InterPro" id="IPR029058">
    <property type="entry name" value="AB_hydrolase_fold"/>
</dbReference>
<organism evidence="13 14">
    <name type="scientific">Mollisia scopiformis</name>
    <name type="common">Conifer needle endophyte fungus</name>
    <name type="synonym">Phialocephala scopiformis</name>
    <dbReference type="NCBI Taxonomy" id="149040"/>
    <lineage>
        <taxon>Eukaryota</taxon>
        <taxon>Fungi</taxon>
        <taxon>Dikarya</taxon>
        <taxon>Ascomycota</taxon>
        <taxon>Pezizomycotina</taxon>
        <taxon>Leotiomycetes</taxon>
        <taxon>Helotiales</taxon>
        <taxon>Mollisiaceae</taxon>
        <taxon>Mollisia</taxon>
    </lineage>
</organism>
<keyword evidence="6 12" id="KW-0732">Signal</keyword>
<name>A0A194XXG3_MOLSC</name>
<evidence type="ECO:0000256" key="2">
    <source>
        <dbReference type="ARBA" id="ARBA00007534"/>
    </source>
</evidence>
<evidence type="ECO:0000256" key="1">
    <source>
        <dbReference type="ARBA" id="ARBA00004613"/>
    </source>
</evidence>
<feature type="disulfide bond" evidence="11">
    <location>
        <begin position="63"/>
        <end position="142"/>
    </location>
</feature>
<dbReference type="Gene3D" id="3.40.50.1820">
    <property type="entry name" value="alpha/beta hydrolase"/>
    <property type="match status" value="1"/>
</dbReference>
<evidence type="ECO:0000256" key="5">
    <source>
        <dbReference type="ARBA" id="ARBA00022525"/>
    </source>
</evidence>
<dbReference type="EMBL" id="KQ947404">
    <property type="protein sequence ID" value="KUJ24487.1"/>
    <property type="molecule type" value="Genomic_DNA"/>
</dbReference>
<dbReference type="SMART" id="SM01110">
    <property type="entry name" value="Cutinase"/>
    <property type="match status" value="1"/>
</dbReference>
<dbReference type="GO" id="GO:0016052">
    <property type="term" value="P:carbohydrate catabolic process"/>
    <property type="evidence" value="ECO:0007669"/>
    <property type="project" value="TreeGrafter"/>
</dbReference>
<dbReference type="PRINTS" id="PR00129">
    <property type="entry name" value="CUTINASE"/>
</dbReference>
<evidence type="ECO:0000256" key="6">
    <source>
        <dbReference type="ARBA" id="ARBA00022729"/>
    </source>
</evidence>
<dbReference type="PANTHER" id="PTHR48250:SF3">
    <property type="entry name" value="CUTINASE 1-RELATED"/>
    <property type="match status" value="1"/>
</dbReference>
<proteinExistence type="inferred from homology"/>
<dbReference type="Pfam" id="PF01083">
    <property type="entry name" value="Cutinase"/>
    <property type="match status" value="1"/>
</dbReference>
<evidence type="ECO:0000313" key="13">
    <source>
        <dbReference type="EMBL" id="KUJ24487.1"/>
    </source>
</evidence>
<comment type="catalytic activity">
    <reaction evidence="9 12">
        <text>cutin + H2O = cutin monomers.</text>
        <dbReference type="EC" id="3.1.1.74"/>
    </reaction>
</comment>
<dbReference type="PROSITE" id="PS00155">
    <property type="entry name" value="CUTINASE_1"/>
    <property type="match status" value="1"/>
</dbReference>
<dbReference type="AlphaFoldDB" id="A0A194XXG3"/>
<evidence type="ECO:0000256" key="11">
    <source>
        <dbReference type="PIRSR" id="PIRSR611150-2"/>
    </source>
</evidence>
<comment type="function">
    <text evidence="12">Catalyzes the hydrolysis of complex carboxylic polyesters found in the cell wall of plants. Degrades cutin, a macromolecule that forms the structure of the plant cuticle.</text>
</comment>
<dbReference type="InterPro" id="IPR000675">
    <property type="entry name" value="Cutinase/axe"/>
</dbReference>
<evidence type="ECO:0000313" key="14">
    <source>
        <dbReference type="Proteomes" id="UP000070700"/>
    </source>
</evidence>
<dbReference type="Proteomes" id="UP000070700">
    <property type="component" value="Unassembled WGS sequence"/>
</dbReference>
<comment type="subcellular location">
    <subcellularLocation>
        <location evidence="1 12">Secreted</location>
    </subcellularLocation>
</comment>
<dbReference type="GeneID" id="28818353"/>
<dbReference type="GO" id="GO:0005576">
    <property type="term" value="C:extracellular region"/>
    <property type="evidence" value="ECO:0007669"/>
    <property type="project" value="UniProtKB-SubCell"/>
</dbReference>
<feature type="disulfide bond" evidence="11">
    <location>
        <begin position="204"/>
        <end position="211"/>
    </location>
</feature>
<gene>
    <name evidence="13" type="ORF">LY89DRAFT_572142</name>
</gene>
<comment type="similarity">
    <text evidence="2 12">Belongs to the cutinase family.</text>
</comment>
<sequence>MKFQSVATAALICVVTASPVPDRAVLVPRLNTARLDAARAGAARLDTRQDGTDTSNDLVDGICREVTFIFARGSLEAGNMGSIVGPQVCTDLQSTLSTDTVACQGVGSPYNATLADNFLPQNTSPTDIGAATSMFDLANTQCPDTLIVAGGYSQGSAVMDGSIQALPAALMAKIKGVVLFGFTRNEQDGGRIPNYPTNETKVYCADGDLVCNDTLIITPAHLTYGVDAPDAAAFLVSALGL</sequence>
<feature type="active site" description="Nucleophile" evidence="10">
    <location>
        <position position="153"/>
    </location>
</feature>
<feature type="chain" id="PRO_5008443917" description="Cutinase" evidence="12">
    <location>
        <begin position="18"/>
        <end position="241"/>
    </location>
</feature>
<protein>
    <recommendedName>
        <fullName evidence="3 12">Cutinase</fullName>
        <ecNumber evidence="3 12">3.1.1.74</ecNumber>
    </recommendedName>
</protein>
<evidence type="ECO:0000256" key="9">
    <source>
        <dbReference type="ARBA" id="ARBA00034045"/>
    </source>
</evidence>
<keyword evidence="14" id="KW-1185">Reference proteome</keyword>
<evidence type="ECO:0000256" key="10">
    <source>
        <dbReference type="PIRSR" id="PIRSR611150-1"/>
    </source>
</evidence>
<evidence type="ECO:0000256" key="4">
    <source>
        <dbReference type="ARBA" id="ARBA00022487"/>
    </source>
</evidence>
<evidence type="ECO:0000256" key="12">
    <source>
        <dbReference type="RuleBase" id="RU361263"/>
    </source>
</evidence>
<feature type="active site" evidence="10">
    <location>
        <position position="208"/>
    </location>
</feature>
<accession>A0A194XXG3</accession>
<dbReference type="OrthoDB" id="3225429at2759"/>
<dbReference type="GO" id="GO:0050525">
    <property type="term" value="F:cutinase activity"/>
    <property type="evidence" value="ECO:0007669"/>
    <property type="project" value="UniProtKB-UniRule"/>
</dbReference>
<dbReference type="InterPro" id="IPR011150">
    <property type="entry name" value="Cutinase_monf"/>
</dbReference>
<evidence type="ECO:0000256" key="8">
    <source>
        <dbReference type="ARBA" id="ARBA00023157"/>
    </source>
</evidence>
<keyword evidence="5 12" id="KW-0964">Secreted</keyword>
<keyword evidence="8 11" id="KW-1015">Disulfide bond</keyword>
<dbReference type="InterPro" id="IPR043580">
    <property type="entry name" value="CUTINASE_1"/>
</dbReference>
<dbReference type="PANTHER" id="PTHR48250">
    <property type="entry name" value="CUTINASE 2-RELATED"/>
    <property type="match status" value="1"/>
</dbReference>
<reference evidence="13 14" key="1">
    <citation type="submission" date="2015-10" db="EMBL/GenBank/DDBJ databases">
        <title>Full genome of DAOMC 229536 Phialocephala scopiformis, a fungal endophyte of spruce producing the potent anti-insectan compound rugulosin.</title>
        <authorList>
            <consortium name="DOE Joint Genome Institute"/>
            <person name="Walker A.K."/>
            <person name="Frasz S.L."/>
            <person name="Seifert K.A."/>
            <person name="Miller J.D."/>
            <person name="Mondo S.J."/>
            <person name="Labutti K."/>
            <person name="Lipzen A."/>
            <person name="Dockter R."/>
            <person name="Kennedy M."/>
            <person name="Grigoriev I.V."/>
            <person name="Spatafora J.W."/>
        </authorList>
    </citation>
    <scope>NUCLEOTIDE SEQUENCE [LARGE SCALE GENOMIC DNA]</scope>
    <source>
        <strain evidence="13 14">CBS 120377</strain>
    </source>
</reference>
<feature type="signal peptide" evidence="12">
    <location>
        <begin position="1"/>
        <end position="17"/>
    </location>
</feature>